<gene>
    <name evidence="2" type="ORF">EKN06_14760</name>
</gene>
<dbReference type="EMBL" id="RXOL01000011">
    <property type="protein sequence ID" value="RVQ64855.1"/>
    <property type="molecule type" value="Genomic_DNA"/>
</dbReference>
<dbReference type="PANTHER" id="PTHR43162:SF1">
    <property type="entry name" value="PRESTALK A DIFFERENTIATION PROTEIN A"/>
    <property type="match status" value="1"/>
</dbReference>
<organism evidence="2 3">
    <name type="scientific">Croceicoccus ponticola</name>
    <dbReference type="NCBI Taxonomy" id="2217664"/>
    <lineage>
        <taxon>Bacteria</taxon>
        <taxon>Pseudomonadati</taxon>
        <taxon>Pseudomonadota</taxon>
        <taxon>Alphaproteobacteria</taxon>
        <taxon>Sphingomonadales</taxon>
        <taxon>Erythrobacteraceae</taxon>
        <taxon>Croceicoccus</taxon>
    </lineage>
</organism>
<name>A0A437GUN1_9SPHN</name>
<dbReference type="SUPFAM" id="SSF51735">
    <property type="entry name" value="NAD(P)-binding Rossmann-fold domains"/>
    <property type="match status" value="1"/>
</dbReference>
<feature type="domain" description="NmrA-like" evidence="1">
    <location>
        <begin position="3"/>
        <end position="237"/>
    </location>
</feature>
<dbReference type="AlphaFoldDB" id="A0A437GUN1"/>
<dbReference type="InterPro" id="IPR051604">
    <property type="entry name" value="Ergot_Alk_Oxidoreductase"/>
</dbReference>
<dbReference type="OrthoDB" id="6434603at2"/>
<dbReference type="Proteomes" id="UP000283003">
    <property type="component" value="Unassembled WGS sequence"/>
</dbReference>
<reference evidence="2 3" key="1">
    <citation type="submission" date="2018-12" db="EMBL/GenBank/DDBJ databases">
        <title>Croceicoccus ponticola sp. nov., a lipolytic bacterium isolated from seawater.</title>
        <authorList>
            <person name="Yoon J.-H."/>
        </authorList>
    </citation>
    <scope>NUCLEOTIDE SEQUENCE [LARGE SCALE GENOMIC DNA]</scope>
    <source>
        <strain evidence="2 3">GM-16</strain>
    </source>
</reference>
<accession>A0A437GUN1</accession>
<protein>
    <recommendedName>
        <fullName evidence="1">NmrA-like domain-containing protein</fullName>
    </recommendedName>
</protein>
<dbReference type="Gene3D" id="3.40.50.720">
    <property type="entry name" value="NAD(P)-binding Rossmann-like Domain"/>
    <property type="match status" value="1"/>
</dbReference>
<evidence type="ECO:0000313" key="2">
    <source>
        <dbReference type="EMBL" id="RVQ64855.1"/>
    </source>
</evidence>
<comment type="caution">
    <text evidence="2">The sequence shown here is derived from an EMBL/GenBank/DDBJ whole genome shotgun (WGS) entry which is preliminary data.</text>
</comment>
<sequence>MSPTIAVIGATGVQGAAQVRELVLAGFDPVAFSRSGGAVATSAGPVRGIACDLGDVASLKTAFARTDGVFVNLPSTSFQQAEPLIAAAGTIGKAAKAAGVRRIVFNTSMPVPTDKRGFAAQDARHEMRARLWDSDVDTTSIEPVVYLDNLHQRWAWPSIVERGVVCYPHAPELEVSWICHEDLARLMIEALRRDDLHGHRIPVGGPQTVRLPELTAELSAAWGRKLAWESQPIDEFCDRMKRAFDGIATLEAERLIDELRRIYEWYNTSPEKPFKVDMTPVLEILPARMTPIGDWARANPLPA</sequence>
<dbReference type="InterPro" id="IPR008030">
    <property type="entry name" value="NmrA-like"/>
</dbReference>
<dbReference type="InterPro" id="IPR036291">
    <property type="entry name" value="NAD(P)-bd_dom_sf"/>
</dbReference>
<keyword evidence="3" id="KW-1185">Reference proteome</keyword>
<dbReference type="Pfam" id="PF05368">
    <property type="entry name" value="NmrA"/>
    <property type="match status" value="1"/>
</dbReference>
<dbReference type="RefSeq" id="WP_127613673.1">
    <property type="nucleotide sequence ID" value="NZ_RXOL01000011.1"/>
</dbReference>
<dbReference type="PANTHER" id="PTHR43162">
    <property type="match status" value="1"/>
</dbReference>
<evidence type="ECO:0000313" key="3">
    <source>
        <dbReference type="Proteomes" id="UP000283003"/>
    </source>
</evidence>
<evidence type="ECO:0000259" key="1">
    <source>
        <dbReference type="Pfam" id="PF05368"/>
    </source>
</evidence>
<proteinExistence type="predicted"/>